<keyword evidence="4" id="KW-0677">Repeat</keyword>
<dbReference type="InterPro" id="IPR050329">
    <property type="entry name" value="GLI_C2H2-zinc-finger"/>
</dbReference>
<dbReference type="Gene3D" id="3.30.160.60">
    <property type="entry name" value="Classic Zinc Finger"/>
    <property type="match status" value="2"/>
</dbReference>
<evidence type="ECO:0000256" key="5">
    <source>
        <dbReference type="ARBA" id="ARBA00022771"/>
    </source>
</evidence>
<sequence>INCGRRFRLRFDLKIHMRTHTGEKPYVCNTCGKRFSGLSVYKIHTAIYHKDIFFVSVPWCVT</sequence>
<dbReference type="Pfam" id="PF13465">
    <property type="entry name" value="zf-H2C2_2"/>
    <property type="match status" value="1"/>
</dbReference>
<dbReference type="PROSITE" id="PS50157">
    <property type="entry name" value="ZINC_FINGER_C2H2_2"/>
    <property type="match status" value="2"/>
</dbReference>
<evidence type="ECO:0000256" key="8">
    <source>
        <dbReference type="ARBA" id="ARBA00023125"/>
    </source>
</evidence>
<evidence type="ECO:0000259" key="12">
    <source>
        <dbReference type="PROSITE" id="PS50157"/>
    </source>
</evidence>
<evidence type="ECO:0000256" key="11">
    <source>
        <dbReference type="PROSITE-ProRule" id="PRU00042"/>
    </source>
</evidence>
<evidence type="ECO:0000256" key="1">
    <source>
        <dbReference type="ARBA" id="ARBA00003767"/>
    </source>
</evidence>
<protein>
    <recommendedName>
        <fullName evidence="12">C2H2-type domain-containing protein</fullName>
    </recommendedName>
</protein>
<evidence type="ECO:0000256" key="4">
    <source>
        <dbReference type="ARBA" id="ARBA00022737"/>
    </source>
</evidence>
<dbReference type="PROSITE" id="PS00028">
    <property type="entry name" value="ZINC_FINGER_C2H2_1"/>
    <property type="match status" value="1"/>
</dbReference>
<accession>A0A3B5BCG0</accession>
<dbReference type="InterPro" id="IPR013087">
    <property type="entry name" value="Znf_C2H2_type"/>
</dbReference>
<dbReference type="FunFam" id="3.30.160.60:FF:000072">
    <property type="entry name" value="zinc finger protein 143 isoform X1"/>
    <property type="match status" value="1"/>
</dbReference>
<name>A0A3B5BCG0_9TELE</name>
<dbReference type="PANTHER" id="PTHR19818">
    <property type="entry name" value="ZINC FINGER PROTEIN ZIC AND GLI"/>
    <property type="match status" value="1"/>
</dbReference>
<evidence type="ECO:0000256" key="9">
    <source>
        <dbReference type="ARBA" id="ARBA00023163"/>
    </source>
</evidence>
<keyword evidence="7" id="KW-0805">Transcription regulation</keyword>
<dbReference type="SMART" id="SM00355">
    <property type="entry name" value="ZnF_C2H2"/>
    <property type="match status" value="2"/>
</dbReference>
<dbReference type="GO" id="GO:0008270">
    <property type="term" value="F:zinc ion binding"/>
    <property type="evidence" value="ECO:0007669"/>
    <property type="project" value="UniProtKB-KW"/>
</dbReference>
<dbReference type="GO" id="GO:0005634">
    <property type="term" value="C:nucleus"/>
    <property type="evidence" value="ECO:0007669"/>
    <property type="project" value="UniProtKB-SubCell"/>
</dbReference>
<keyword evidence="3" id="KW-0479">Metal-binding</keyword>
<reference evidence="13" key="1">
    <citation type="submission" date="2023-09" db="UniProtKB">
        <authorList>
            <consortium name="Ensembl"/>
        </authorList>
    </citation>
    <scope>IDENTIFICATION</scope>
</reference>
<evidence type="ECO:0000313" key="13">
    <source>
        <dbReference type="Ensembl" id="ENSSPAP00000030626.1"/>
    </source>
</evidence>
<evidence type="ECO:0000256" key="6">
    <source>
        <dbReference type="ARBA" id="ARBA00022833"/>
    </source>
</evidence>
<keyword evidence="6" id="KW-0862">Zinc</keyword>
<dbReference type="GO" id="GO:0000978">
    <property type="term" value="F:RNA polymerase II cis-regulatory region sequence-specific DNA binding"/>
    <property type="evidence" value="ECO:0007669"/>
    <property type="project" value="TreeGrafter"/>
</dbReference>
<feature type="domain" description="C2H2-type" evidence="12">
    <location>
        <begin position="26"/>
        <end position="49"/>
    </location>
</feature>
<dbReference type="GeneTree" id="ENSGT00950000183052"/>
<evidence type="ECO:0000256" key="10">
    <source>
        <dbReference type="ARBA" id="ARBA00023242"/>
    </source>
</evidence>
<organism evidence="13">
    <name type="scientific">Stegastes partitus</name>
    <name type="common">bicolor damselfish</name>
    <dbReference type="NCBI Taxonomy" id="144197"/>
    <lineage>
        <taxon>Eukaryota</taxon>
        <taxon>Metazoa</taxon>
        <taxon>Chordata</taxon>
        <taxon>Craniata</taxon>
        <taxon>Vertebrata</taxon>
        <taxon>Euteleostomi</taxon>
        <taxon>Actinopterygii</taxon>
        <taxon>Neopterygii</taxon>
        <taxon>Teleostei</taxon>
        <taxon>Neoteleostei</taxon>
        <taxon>Acanthomorphata</taxon>
        <taxon>Ovalentaria</taxon>
        <taxon>Pomacentridae</taxon>
        <taxon>Stegastes</taxon>
    </lineage>
</organism>
<evidence type="ECO:0000256" key="2">
    <source>
        <dbReference type="ARBA" id="ARBA00004123"/>
    </source>
</evidence>
<dbReference type="AlphaFoldDB" id="A0A3B5BCG0"/>
<dbReference type="Ensembl" id="ENSSPAT00000031121.1">
    <property type="protein sequence ID" value="ENSSPAP00000030626.1"/>
    <property type="gene ID" value="ENSSPAG00000022865.1"/>
</dbReference>
<evidence type="ECO:0000256" key="7">
    <source>
        <dbReference type="ARBA" id="ARBA00023015"/>
    </source>
</evidence>
<dbReference type="SUPFAM" id="SSF57667">
    <property type="entry name" value="beta-beta-alpha zinc fingers"/>
    <property type="match status" value="1"/>
</dbReference>
<evidence type="ECO:0000256" key="3">
    <source>
        <dbReference type="ARBA" id="ARBA00022723"/>
    </source>
</evidence>
<comment type="subcellular location">
    <subcellularLocation>
        <location evidence="2">Nucleus</location>
    </subcellularLocation>
</comment>
<dbReference type="FunFam" id="3.30.160.60:FF:000097">
    <property type="entry name" value="Zinc finger protein"/>
    <property type="match status" value="1"/>
</dbReference>
<comment type="function">
    <text evidence="1">May be involved in transcriptional regulation.</text>
</comment>
<keyword evidence="10" id="KW-0539">Nucleus</keyword>
<dbReference type="PANTHER" id="PTHR19818:SF139">
    <property type="entry name" value="PAIR-RULE PROTEIN ODD-PAIRED"/>
    <property type="match status" value="1"/>
</dbReference>
<keyword evidence="5 11" id="KW-0863">Zinc-finger</keyword>
<proteinExistence type="predicted"/>
<feature type="domain" description="C2H2-type" evidence="12">
    <location>
        <begin position="1"/>
        <end position="25"/>
    </location>
</feature>
<dbReference type="GO" id="GO:0000981">
    <property type="term" value="F:DNA-binding transcription factor activity, RNA polymerase II-specific"/>
    <property type="evidence" value="ECO:0007669"/>
    <property type="project" value="TreeGrafter"/>
</dbReference>
<keyword evidence="8" id="KW-0238">DNA-binding</keyword>
<dbReference type="GO" id="GO:0045944">
    <property type="term" value="P:positive regulation of transcription by RNA polymerase II"/>
    <property type="evidence" value="ECO:0007669"/>
    <property type="project" value="UniProtKB-ARBA"/>
</dbReference>
<keyword evidence="9" id="KW-0804">Transcription</keyword>
<dbReference type="InterPro" id="IPR036236">
    <property type="entry name" value="Znf_C2H2_sf"/>
</dbReference>